<feature type="domain" description="N-acetyltransferase" evidence="3">
    <location>
        <begin position="3"/>
        <end position="151"/>
    </location>
</feature>
<accession>A0ABY6LZ49</accession>
<evidence type="ECO:0000313" key="5">
    <source>
        <dbReference type="Proteomes" id="UP001163328"/>
    </source>
</evidence>
<keyword evidence="5" id="KW-1185">Reference proteome</keyword>
<evidence type="ECO:0000259" key="3">
    <source>
        <dbReference type="PROSITE" id="PS51186"/>
    </source>
</evidence>
<reference evidence="4" key="1">
    <citation type="submission" date="2021-08" db="EMBL/GenBank/DDBJ databases">
        <title>Flavobacterium sp. strain CC-SYL302.</title>
        <authorList>
            <person name="Lin S.-Y."/>
            <person name="Lee T.-H."/>
            <person name="Young C.-C."/>
        </authorList>
    </citation>
    <scope>NUCLEOTIDE SEQUENCE</scope>
    <source>
        <strain evidence="4">CC-SYL302</strain>
    </source>
</reference>
<dbReference type="PROSITE" id="PS51186">
    <property type="entry name" value="GNAT"/>
    <property type="match status" value="1"/>
</dbReference>
<keyword evidence="1" id="KW-0808">Transferase</keyword>
<dbReference type="EMBL" id="CP081495">
    <property type="protein sequence ID" value="UYW00684.1"/>
    <property type="molecule type" value="Genomic_DNA"/>
</dbReference>
<dbReference type="InterPro" id="IPR050680">
    <property type="entry name" value="YpeA/RimI_acetyltransf"/>
</dbReference>
<evidence type="ECO:0000313" key="4">
    <source>
        <dbReference type="EMBL" id="UYW00684.1"/>
    </source>
</evidence>
<gene>
    <name evidence="4" type="ORF">K5I29_09095</name>
</gene>
<dbReference type="PANTHER" id="PTHR43420">
    <property type="entry name" value="ACETYLTRANSFERASE"/>
    <property type="match status" value="1"/>
</dbReference>
<dbReference type="InterPro" id="IPR000182">
    <property type="entry name" value="GNAT_dom"/>
</dbReference>
<dbReference type="Gene3D" id="3.40.630.30">
    <property type="match status" value="1"/>
</dbReference>
<dbReference type="Proteomes" id="UP001163328">
    <property type="component" value="Chromosome"/>
</dbReference>
<sequence length="151" mass="17572">MKTEFKAIETKDISTLVKFMTDFYAIDGYPINNKVTENNFKTFISNPNLGQCFLILHNNQPAGYVLLNYLFSFEFGGLIAFLDELYIDANFQGKGLGKLAVTFAQEFAQKKDFKILYLEVELHNERAIELYKKLDFKTHHRNLMIWKNPNA</sequence>
<dbReference type="RefSeq" id="WP_264432687.1">
    <property type="nucleotide sequence ID" value="NZ_CP081495.1"/>
</dbReference>
<dbReference type="SUPFAM" id="SSF55729">
    <property type="entry name" value="Acyl-CoA N-acyltransferases (Nat)"/>
    <property type="match status" value="1"/>
</dbReference>
<keyword evidence="2" id="KW-0012">Acyltransferase</keyword>
<proteinExistence type="predicted"/>
<dbReference type="Pfam" id="PF00583">
    <property type="entry name" value="Acetyltransf_1"/>
    <property type="match status" value="1"/>
</dbReference>
<organism evidence="4 5">
    <name type="scientific">Flavobacterium agricola</name>
    <dbReference type="NCBI Taxonomy" id="2870839"/>
    <lineage>
        <taxon>Bacteria</taxon>
        <taxon>Pseudomonadati</taxon>
        <taxon>Bacteroidota</taxon>
        <taxon>Flavobacteriia</taxon>
        <taxon>Flavobacteriales</taxon>
        <taxon>Flavobacteriaceae</taxon>
        <taxon>Flavobacterium</taxon>
    </lineage>
</organism>
<dbReference type="CDD" id="cd04301">
    <property type="entry name" value="NAT_SF"/>
    <property type="match status" value="1"/>
</dbReference>
<protein>
    <submittedName>
        <fullName evidence="4">GNAT family N-acetyltransferase</fullName>
    </submittedName>
</protein>
<name>A0ABY6LZ49_9FLAO</name>
<dbReference type="InterPro" id="IPR016181">
    <property type="entry name" value="Acyl_CoA_acyltransferase"/>
</dbReference>
<evidence type="ECO:0000256" key="2">
    <source>
        <dbReference type="ARBA" id="ARBA00023315"/>
    </source>
</evidence>
<evidence type="ECO:0000256" key="1">
    <source>
        <dbReference type="ARBA" id="ARBA00022679"/>
    </source>
</evidence>